<proteinExistence type="predicted"/>
<evidence type="ECO:0000313" key="1">
    <source>
        <dbReference type="EMBL" id="CAB4995917.1"/>
    </source>
</evidence>
<evidence type="ECO:0000313" key="2">
    <source>
        <dbReference type="EMBL" id="KGA21382.1"/>
    </source>
</evidence>
<reference evidence="1" key="2">
    <citation type="submission" date="2020-05" db="EMBL/GenBank/DDBJ databases">
        <authorList>
            <person name="Chiriac C."/>
            <person name="Salcher M."/>
            <person name="Ghai R."/>
            <person name="Kavagutti S V."/>
        </authorList>
    </citation>
    <scope>NUCLEOTIDE SEQUENCE</scope>
</reference>
<dbReference type="EMBL" id="JNSL01000007">
    <property type="protein sequence ID" value="KGA21382.1"/>
    <property type="molecule type" value="Genomic_DNA"/>
</dbReference>
<name>A0A094QDB3_9ZZZZ</name>
<accession>A0A094QDB3</accession>
<organism evidence="2">
    <name type="scientific">freshwater metagenome</name>
    <dbReference type="NCBI Taxonomy" id="449393"/>
    <lineage>
        <taxon>unclassified sequences</taxon>
        <taxon>metagenomes</taxon>
        <taxon>ecological metagenomes</taxon>
    </lineage>
</organism>
<reference evidence="2" key="1">
    <citation type="submission" date="2014-06" db="EMBL/GenBank/DDBJ databases">
        <title>Key roles for freshwater Actinobacteria revealed by deep metagenomic sequencing.</title>
        <authorList>
            <person name="Ghai R."/>
            <person name="Mizuno C.M."/>
            <person name="Picazo A."/>
            <person name="Camacho A."/>
            <person name="Rodriguez-Valera F."/>
        </authorList>
    </citation>
    <scope>NUCLEOTIDE SEQUENCE</scope>
</reference>
<dbReference type="AlphaFoldDB" id="A0A094QDB3"/>
<dbReference type="EMBL" id="CAFBPC010000002">
    <property type="protein sequence ID" value="CAB4995917.1"/>
    <property type="molecule type" value="Genomic_DNA"/>
</dbReference>
<sequence length="219" mass="24961">MANPQKPRAPFAPWDRRELPGSFSVEETARRVGHYKWAEMKLFEALGGWIATVPELDIKMRLGTHCYKHAWHAELWHKRLPELREMNPERLTLPANDAMVRFIEAMTEPEAPELTIEKLVGVYRVFIPHFISAYTYHLNNTSEITDMPTIRSIKFILQDEFDDWREGEMLIQSLLETPEEVDRAAAHQAKLEKIMLEAGGIAGPGSIGINTPAPQGAMS</sequence>
<gene>
    <name evidence="2" type="ORF">GM51_2145</name>
    <name evidence="1" type="ORF">UFOPK4057_00024</name>
</gene>
<protein>
    <submittedName>
        <fullName evidence="1">Unannotated protein</fullName>
    </submittedName>
</protein>